<keyword evidence="10" id="KW-0732">Signal</keyword>
<protein>
    <submittedName>
        <fullName evidence="11">TolC family protein</fullName>
    </submittedName>
</protein>
<evidence type="ECO:0000256" key="7">
    <source>
        <dbReference type="ARBA" id="ARBA00023237"/>
    </source>
</evidence>
<evidence type="ECO:0000256" key="4">
    <source>
        <dbReference type="ARBA" id="ARBA00022452"/>
    </source>
</evidence>
<reference evidence="11 12" key="1">
    <citation type="submission" date="2020-06" db="EMBL/GenBank/DDBJ databases">
        <title>Altererythrobacter lutimaris sp. nov., a marine bacterium isolated from a tidal flat.</title>
        <authorList>
            <person name="Kim D."/>
            <person name="Yoo Y."/>
            <person name="Kim J.-J."/>
        </authorList>
    </citation>
    <scope>NUCLEOTIDE SEQUENCE [LARGE SCALE GENOMIC DNA]</scope>
    <source>
        <strain evidence="11 12">JGD-16</strain>
    </source>
</reference>
<evidence type="ECO:0000256" key="8">
    <source>
        <dbReference type="SAM" id="Coils"/>
    </source>
</evidence>
<dbReference type="InterPro" id="IPR051906">
    <property type="entry name" value="TolC-like"/>
</dbReference>
<dbReference type="EMBL" id="JABWTA010000001">
    <property type="protein sequence ID" value="NVE94172.1"/>
    <property type="molecule type" value="Genomic_DNA"/>
</dbReference>
<sequence>MMKNTLIGLTAVALMAAASPAAMAQTADGSVSMQEAIEIAMMSNPEILQAQFNTEAIQFEREQAQSLYLPRVDVEASAGIRRLENRTRRNLGISNDELYPLEAQGTIDWTIFDFGRRRGELLRQAARVDGASLRVVERSEFVALQVARQYLDVLLQQRISAAAADNQAFHQALVNDLAEGVRQESISVADLQQAEERLQSAIVRAEESKEAMEVANNALRRLTGLTITAPTLPPDLATSLPATEGAAIGMARTQNPLVREAQADVDAAHGLVMSAKGDYYPTIGADVRGRIGEDIDGFNGSTNDVQARVYLRWNVFNGGQTRGKYQEMVHRASQARYRLHEMVRQAEEDAANAWTALQTQRRVGDALARQSQVSDDLLLSYRAQFNVGRRSLLDVLDAQNTRFNTQVRLETSRFSQLFAQYQILAATNTFLSSLNVAPGTGAGMNERDRFDYGPPKEAETDYRRYDR</sequence>
<dbReference type="SUPFAM" id="SSF56954">
    <property type="entry name" value="Outer membrane efflux proteins (OEP)"/>
    <property type="match status" value="1"/>
</dbReference>
<accession>A0A850HGY0</accession>
<feature type="coiled-coil region" evidence="8">
    <location>
        <begin position="188"/>
        <end position="225"/>
    </location>
</feature>
<keyword evidence="4" id="KW-1134">Transmembrane beta strand</keyword>
<evidence type="ECO:0000256" key="5">
    <source>
        <dbReference type="ARBA" id="ARBA00022692"/>
    </source>
</evidence>
<feature type="region of interest" description="Disordered" evidence="9">
    <location>
        <begin position="443"/>
        <end position="467"/>
    </location>
</feature>
<dbReference type="GO" id="GO:0015562">
    <property type="term" value="F:efflux transmembrane transporter activity"/>
    <property type="evidence" value="ECO:0007669"/>
    <property type="project" value="InterPro"/>
</dbReference>
<dbReference type="GO" id="GO:1990281">
    <property type="term" value="C:efflux pump complex"/>
    <property type="evidence" value="ECO:0007669"/>
    <property type="project" value="TreeGrafter"/>
</dbReference>
<evidence type="ECO:0000256" key="1">
    <source>
        <dbReference type="ARBA" id="ARBA00004442"/>
    </source>
</evidence>
<dbReference type="RefSeq" id="WP_176272477.1">
    <property type="nucleotide sequence ID" value="NZ_JABWTA010000001.1"/>
</dbReference>
<feature type="signal peptide" evidence="10">
    <location>
        <begin position="1"/>
        <end position="24"/>
    </location>
</feature>
<evidence type="ECO:0000256" key="2">
    <source>
        <dbReference type="ARBA" id="ARBA00007613"/>
    </source>
</evidence>
<comment type="subcellular location">
    <subcellularLocation>
        <location evidence="1">Cell outer membrane</location>
    </subcellularLocation>
</comment>
<dbReference type="InterPro" id="IPR003423">
    <property type="entry name" value="OMP_efflux"/>
</dbReference>
<keyword evidence="6" id="KW-0472">Membrane</keyword>
<dbReference type="GO" id="GO:0009279">
    <property type="term" value="C:cell outer membrane"/>
    <property type="evidence" value="ECO:0007669"/>
    <property type="project" value="UniProtKB-SubCell"/>
</dbReference>
<evidence type="ECO:0000256" key="9">
    <source>
        <dbReference type="SAM" id="MobiDB-lite"/>
    </source>
</evidence>
<keyword evidence="5" id="KW-0812">Transmembrane</keyword>
<evidence type="ECO:0000256" key="10">
    <source>
        <dbReference type="SAM" id="SignalP"/>
    </source>
</evidence>
<comment type="caution">
    <text evidence="11">The sequence shown here is derived from an EMBL/GenBank/DDBJ whole genome shotgun (WGS) entry which is preliminary data.</text>
</comment>
<organism evidence="11 12">
    <name type="scientific">Altererythrobacter lutimaris</name>
    <dbReference type="NCBI Taxonomy" id="2743979"/>
    <lineage>
        <taxon>Bacteria</taxon>
        <taxon>Pseudomonadati</taxon>
        <taxon>Pseudomonadota</taxon>
        <taxon>Alphaproteobacteria</taxon>
        <taxon>Sphingomonadales</taxon>
        <taxon>Erythrobacteraceae</taxon>
        <taxon>Altererythrobacter</taxon>
    </lineage>
</organism>
<keyword evidence="3" id="KW-0813">Transport</keyword>
<proteinExistence type="inferred from homology"/>
<dbReference type="Pfam" id="PF02321">
    <property type="entry name" value="OEP"/>
    <property type="match status" value="2"/>
</dbReference>
<dbReference type="PANTHER" id="PTHR30026">
    <property type="entry name" value="OUTER MEMBRANE PROTEIN TOLC"/>
    <property type="match status" value="1"/>
</dbReference>
<evidence type="ECO:0000313" key="11">
    <source>
        <dbReference type="EMBL" id="NVE94172.1"/>
    </source>
</evidence>
<feature type="compositionally biased region" description="Basic and acidic residues" evidence="9">
    <location>
        <begin position="445"/>
        <end position="467"/>
    </location>
</feature>
<dbReference type="Gene3D" id="1.20.1600.10">
    <property type="entry name" value="Outer membrane efflux proteins (OEP)"/>
    <property type="match status" value="1"/>
</dbReference>
<evidence type="ECO:0000256" key="6">
    <source>
        <dbReference type="ARBA" id="ARBA00023136"/>
    </source>
</evidence>
<keyword evidence="8" id="KW-0175">Coiled coil</keyword>
<dbReference type="PANTHER" id="PTHR30026:SF22">
    <property type="entry name" value="OUTER MEMBRANE EFFLUX PROTEIN"/>
    <property type="match status" value="1"/>
</dbReference>
<keyword evidence="12" id="KW-1185">Reference proteome</keyword>
<comment type="similarity">
    <text evidence="2">Belongs to the outer membrane factor (OMF) (TC 1.B.17) family.</text>
</comment>
<dbReference type="GO" id="GO:0015288">
    <property type="term" value="F:porin activity"/>
    <property type="evidence" value="ECO:0007669"/>
    <property type="project" value="TreeGrafter"/>
</dbReference>
<gene>
    <name evidence="11" type="ORF">HUO12_04585</name>
</gene>
<dbReference type="Proteomes" id="UP000546031">
    <property type="component" value="Unassembled WGS sequence"/>
</dbReference>
<dbReference type="AlphaFoldDB" id="A0A850HGY0"/>
<evidence type="ECO:0000256" key="3">
    <source>
        <dbReference type="ARBA" id="ARBA00022448"/>
    </source>
</evidence>
<evidence type="ECO:0000313" key="12">
    <source>
        <dbReference type="Proteomes" id="UP000546031"/>
    </source>
</evidence>
<name>A0A850HGY0_9SPHN</name>
<feature type="chain" id="PRO_5032713207" evidence="10">
    <location>
        <begin position="25"/>
        <end position="467"/>
    </location>
</feature>
<keyword evidence="7" id="KW-0998">Cell outer membrane</keyword>